<gene>
    <name evidence="2" type="ORF">GCM10023156_15270</name>
</gene>
<evidence type="ECO:0000313" key="2">
    <source>
        <dbReference type="EMBL" id="GAA4449905.1"/>
    </source>
</evidence>
<keyword evidence="3" id="KW-1185">Reference proteome</keyword>
<organism evidence="2 3">
    <name type="scientific">Novipirellula rosea</name>
    <dbReference type="NCBI Taxonomy" id="1031540"/>
    <lineage>
        <taxon>Bacteria</taxon>
        <taxon>Pseudomonadati</taxon>
        <taxon>Planctomycetota</taxon>
        <taxon>Planctomycetia</taxon>
        <taxon>Pirellulales</taxon>
        <taxon>Pirellulaceae</taxon>
        <taxon>Novipirellula</taxon>
    </lineage>
</organism>
<dbReference type="EMBL" id="BAABGA010000018">
    <property type="protein sequence ID" value="GAA4449905.1"/>
    <property type="molecule type" value="Genomic_DNA"/>
</dbReference>
<reference evidence="3" key="1">
    <citation type="journal article" date="2019" name="Int. J. Syst. Evol. Microbiol.">
        <title>The Global Catalogue of Microorganisms (GCM) 10K type strain sequencing project: providing services to taxonomists for standard genome sequencing and annotation.</title>
        <authorList>
            <consortium name="The Broad Institute Genomics Platform"/>
            <consortium name="The Broad Institute Genome Sequencing Center for Infectious Disease"/>
            <person name="Wu L."/>
            <person name="Ma J."/>
        </authorList>
    </citation>
    <scope>NUCLEOTIDE SEQUENCE [LARGE SCALE GENOMIC DNA]</scope>
    <source>
        <strain evidence="3">JCM 17759</strain>
    </source>
</reference>
<feature type="compositionally biased region" description="Basic and acidic residues" evidence="1">
    <location>
        <begin position="631"/>
        <end position="641"/>
    </location>
</feature>
<evidence type="ECO:0008006" key="4">
    <source>
        <dbReference type="Google" id="ProtNLM"/>
    </source>
</evidence>
<feature type="region of interest" description="Disordered" evidence="1">
    <location>
        <begin position="43"/>
        <end position="79"/>
    </location>
</feature>
<accession>A0ABP8MJA2</accession>
<evidence type="ECO:0000256" key="1">
    <source>
        <dbReference type="SAM" id="MobiDB-lite"/>
    </source>
</evidence>
<feature type="region of interest" description="Disordered" evidence="1">
    <location>
        <begin position="624"/>
        <end position="656"/>
    </location>
</feature>
<name>A0ABP8MJA2_9BACT</name>
<sequence length="656" mass="71710">MTIFARNLGYCVAATLFLVMQLGCSEDSPNRAAQPAVSLTGAEGVTAESPPASVSSGAAAANSTTASAAAPDEDAEAEVEPWDYSPYKVLVWIVSDEPRVNAESVRQPLQEFLDRDFAAIWQLDCADAPPAVVNAANRNLGGMTYESISASDPVVAVKRDHEDAVRLRTAANVGEIVSDVYTTRGMMDEVRRRAAEIGNDSIDGVSDKLRALEGDAIAVSKMWEDPTTEAILVSRGMALLLDKPEAKIIPVPLSGLVIEAIDSYDKIFVVRIEENVAPASVSVVELDTLMRHFGPVATRHFVQPSEMPGTIGRAMIEAFAPVVRIEDAGQKNAKGLLRAGGLILDDKSPAMVHVGDVLEPMTRKNDRNGNPIQIGPIDWAYLLVTEKNDSLMEMDFHAGRAGGLQGRSNKRTFRMALRSRPFGKSTMLRLHAQKDPDFPLIGYEIYDKNLETGDMSFVGRTDWNGRLDVEAEDSPLHLLYVKNGGAILARLPMVPGLNPHAVADLSGDDMRLQAEAYIRGVQNAIIDLVAIRELLAARVRLRLRKGEMDEARELLHSLREQPTHERIADDMDKKLTAFLNQPGAKNPNQRAKIDQMFTQTQELLSKQINPEKIRALEEDMITAQKNGGRLPAEEKDEDKAQAVDTTKVVEEAPAAE</sequence>
<feature type="compositionally biased region" description="Low complexity" evidence="1">
    <location>
        <begin position="47"/>
        <end position="70"/>
    </location>
</feature>
<comment type="caution">
    <text evidence="2">The sequence shown here is derived from an EMBL/GenBank/DDBJ whole genome shotgun (WGS) entry which is preliminary data.</text>
</comment>
<dbReference type="Proteomes" id="UP001500840">
    <property type="component" value="Unassembled WGS sequence"/>
</dbReference>
<evidence type="ECO:0000313" key="3">
    <source>
        <dbReference type="Proteomes" id="UP001500840"/>
    </source>
</evidence>
<dbReference type="RefSeq" id="WP_345320842.1">
    <property type="nucleotide sequence ID" value="NZ_BAABGA010000018.1"/>
</dbReference>
<protein>
    <recommendedName>
        <fullName evidence="4">Secreted protein</fullName>
    </recommendedName>
</protein>
<proteinExistence type="predicted"/>